<evidence type="ECO:0000259" key="2">
    <source>
        <dbReference type="Pfam" id="PF13349"/>
    </source>
</evidence>
<protein>
    <submittedName>
        <fullName evidence="3">DUF4097 and DUF4098 domain-containing protein YvlB</fullName>
    </submittedName>
</protein>
<sequence length="281" mass="31043">MKRLSTGIVILIGAIFLVILIGSIPKGGTEGVVLDNENFTEVSVQADNGRVSIFPAQTNSPSVELSNNEKGKYKLHTKVKGDKLEVELRKKWFQWVSINFGINSSPHLTVYLPEKQFENIEAQTDNGRISIEDIKVEQLSADTDNGKIFVRNVQGTDIKTRTDNGSVELEDIIGNIDTKTDNGSVTLENITGNIKSKTDNGKITLITETLDRDIDLKTDNGAIDIKTKTEPTNATINIKKDNGKVTVFGETFYDTVIGEGENQINIETDNGRVRIESDDRE</sequence>
<keyword evidence="1" id="KW-1133">Transmembrane helix</keyword>
<name>A0A1M5HKD0_9BACI</name>
<dbReference type="Gene3D" id="2.160.20.120">
    <property type="match status" value="1"/>
</dbReference>
<dbReference type="RefSeq" id="WP_072890192.1">
    <property type="nucleotide sequence ID" value="NZ_FQVW01000018.1"/>
</dbReference>
<keyword evidence="1" id="KW-0812">Transmembrane</keyword>
<dbReference type="OrthoDB" id="2588856at2"/>
<dbReference type="Pfam" id="PF13349">
    <property type="entry name" value="DUF4097"/>
    <property type="match status" value="1"/>
</dbReference>
<feature type="transmembrane region" description="Helical" evidence="1">
    <location>
        <begin position="7"/>
        <end position="24"/>
    </location>
</feature>
<dbReference type="InterPro" id="IPR025164">
    <property type="entry name" value="Toastrack_DUF4097"/>
</dbReference>
<feature type="domain" description="DUF4097" evidence="2">
    <location>
        <begin position="42"/>
        <end position="275"/>
    </location>
</feature>
<dbReference type="AlphaFoldDB" id="A0A1M5HKD0"/>
<dbReference type="Proteomes" id="UP000183988">
    <property type="component" value="Unassembled WGS sequence"/>
</dbReference>
<dbReference type="PANTHER" id="PTHR34094:SF1">
    <property type="entry name" value="PROTEIN FAM185A"/>
    <property type="match status" value="1"/>
</dbReference>
<proteinExistence type="predicted"/>
<dbReference type="EMBL" id="FQVW01000018">
    <property type="protein sequence ID" value="SHG16400.1"/>
    <property type="molecule type" value="Genomic_DNA"/>
</dbReference>
<keyword evidence="1" id="KW-0472">Membrane</keyword>
<reference evidence="3 4" key="1">
    <citation type="submission" date="2016-11" db="EMBL/GenBank/DDBJ databases">
        <authorList>
            <person name="Jaros S."/>
            <person name="Januszkiewicz K."/>
            <person name="Wedrychowicz H."/>
        </authorList>
    </citation>
    <scope>NUCLEOTIDE SEQUENCE [LARGE SCALE GENOMIC DNA]</scope>
    <source>
        <strain evidence="3 4">IBRC-M 10683</strain>
    </source>
</reference>
<organism evidence="3 4">
    <name type="scientific">Ornithinibacillus halophilus</name>
    <dbReference type="NCBI Taxonomy" id="930117"/>
    <lineage>
        <taxon>Bacteria</taxon>
        <taxon>Bacillati</taxon>
        <taxon>Bacillota</taxon>
        <taxon>Bacilli</taxon>
        <taxon>Bacillales</taxon>
        <taxon>Bacillaceae</taxon>
        <taxon>Ornithinibacillus</taxon>
    </lineage>
</organism>
<gene>
    <name evidence="3" type="ORF">SAMN05216225_101820</name>
</gene>
<accession>A0A1M5HKD0</accession>
<evidence type="ECO:0000256" key="1">
    <source>
        <dbReference type="SAM" id="Phobius"/>
    </source>
</evidence>
<dbReference type="PANTHER" id="PTHR34094">
    <property type="match status" value="1"/>
</dbReference>
<dbReference type="STRING" id="930117.SAMN05216225_101820"/>
<evidence type="ECO:0000313" key="3">
    <source>
        <dbReference type="EMBL" id="SHG16400.1"/>
    </source>
</evidence>
<keyword evidence="4" id="KW-1185">Reference proteome</keyword>
<evidence type="ECO:0000313" key="4">
    <source>
        <dbReference type="Proteomes" id="UP000183988"/>
    </source>
</evidence>